<dbReference type="AlphaFoldDB" id="A0A1H3WMX2"/>
<accession>A0A1H3WMX2</accession>
<keyword evidence="1" id="KW-0732">Signal</keyword>
<dbReference type="GO" id="GO:0006974">
    <property type="term" value="P:DNA damage response"/>
    <property type="evidence" value="ECO:0007669"/>
    <property type="project" value="TreeGrafter"/>
</dbReference>
<dbReference type="InterPro" id="IPR007497">
    <property type="entry name" value="SIMPL/DUF541"/>
</dbReference>
<dbReference type="Gene3D" id="3.30.70.2970">
    <property type="entry name" value="Protein of unknown function (DUF541), domain 2"/>
    <property type="match status" value="1"/>
</dbReference>
<dbReference type="RefSeq" id="WP_093248257.1">
    <property type="nucleotide sequence ID" value="NZ_FNQM01000002.1"/>
</dbReference>
<dbReference type="Proteomes" id="UP000198703">
    <property type="component" value="Unassembled WGS sequence"/>
</dbReference>
<keyword evidence="3" id="KW-1185">Reference proteome</keyword>
<name>A0A1H3WMX2_9RHOB</name>
<dbReference type="Gene3D" id="3.30.110.170">
    <property type="entry name" value="Protein of unknown function (DUF541), domain 1"/>
    <property type="match status" value="1"/>
</dbReference>
<proteinExistence type="predicted"/>
<evidence type="ECO:0008006" key="4">
    <source>
        <dbReference type="Google" id="ProtNLM"/>
    </source>
</evidence>
<dbReference type="EMBL" id="FNQM01000002">
    <property type="protein sequence ID" value="SDZ88485.1"/>
    <property type="molecule type" value="Genomic_DNA"/>
</dbReference>
<protein>
    <recommendedName>
        <fullName evidence="4">SIMPL domain-containing protein</fullName>
    </recommendedName>
</protein>
<dbReference type="OrthoDB" id="9813144at2"/>
<gene>
    <name evidence="2" type="ORF">SAMN05444370_10236</name>
</gene>
<dbReference type="Pfam" id="PF04402">
    <property type="entry name" value="SIMPL"/>
    <property type="match status" value="1"/>
</dbReference>
<dbReference type="STRING" id="89524.SAMN05444370_10236"/>
<dbReference type="PANTHER" id="PTHR34387">
    <property type="entry name" value="SLR1258 PROTEIN"/>
    <property type="match status" value="1"/>
</dbReference>
<feature type="chain" id="PRO_5011541560" description="SIMPL domain-containing protein" evidence="1">
    <location>
        <begin position="32"/>
        <end position="238"/>
    </location>
</feature>
<reference evidence="2 3" key="1">
    <citation type="submission" date="2016-10" db="EMBL/GenBank/DDBJ databases">
        <authorList>
            <person name="de Groot N.N."/>
        </authorList>
    </citation>
    <scope>NUCLEOTIDE SEQUENCE [LARGE SCALE GENOMIC DNA]</scope>
    <source>
        <strain evidence="2 3">DSM 15345</strain>
    </source>
</reference>
<sequence>MALTRMFTGGLAALATLALAASATATATATAQETGARTLRVTGSGAVAASPDIAEARLGVSAEAETAARAWAVASAGMRGLLDALGAAGVAEADLRSDDLQLAPRYARDQGAEGPSITGYAARQTMTVTLRALDGVGALLDAAAAGGANVFEGVRFDLSDPRPARDAARRAAVEDAMAAARLLADAAGVALGAPLSVSLGYEGGGPRPMMRAEAFDSAPVAPGTLTISASVEMVFALE</sequence>
<feature type="signal peptide" evidence="1">
    <location>
        <begin position="1"/>
        <end position="31"/>
    </location>
</feature>
<evidence type="ECO:0000313" key="2">
    <source>
        <dbReference type="EMBL" id="SDZ88485.1"/>
    </source>
</evidence>
<organism evidence="2 3">
    <name type="scientific">Rubrimonas cliftonensis</name>
    <dbReference type="NCBI Taxonomy" id="89524"/>
    <lineage>
        <taxon>Bacteria</taxon>
        <taxon>Pseudomonadati</taxon>
        <taxon>Pseudomonadota</taxon>
        <taxon>Alphaproteobacteria</taxon>
        <taxon>Rhodobacterales</taxon>
        <taxon>Paracoccaceae</taxon>
        <taxon>Rubrimonas</taxon>
    </lineage>
</organism>
<evidence type="ECO:0000256" key="1">
    <source>
        <dbReference type="SAM" id="SignalP"/>
    </source>
</evidence>
<evidence type="ECO:0000313" key="3">
    <source>
        <dbReference type="Proteomes" id="UP000198703"/>
    </source>
</evidence>
<dbReference type="PANTHER" id="PTHR34387:SF2">
    <property type="entry name" value="SLR1258 PROTEIN"/>
    <property type="match status" value="1"/>
</dbReference>
<dbReference type="InterPro" id="IPR052022">
    <property type="entry name" value="26kDa_periplasmic_antigen"/>
</dbReference>